<evidence type="ECO:0000259" key="12">
    <source>
        <dbReference type="PROSITE" id="PS51194"/>
    </source>
</evidence>
<dbReference type="Pfam" id="PF00271">
    <property type="entry name" value="Helicase_C"/>
    <property type="match status" value="1"/>
</dbReference>
<dbReference type="InterPro" id="IPR007502">
    <property type="entry name" value="Helicase-assoc_dom"/>
</dbReference>
<dbReference type="Pfam" id="PF00270">
    <property type="entry name" value="DEAD"/>
    <property type="match status" value="1"/>
</dbReference>
<dbReference type="VEuPathDB" id="FungiDB:DIURU_001279"/>
<keyword evidence="7" id="KW-0508">mRNA splicing</keyword>
<dbReference type="RefSeq" id="XP_034013883.1">
    <property type="nucleotide sequence ID" value="XM_034153804.1"/>
</dbReference>
<dbReference type="FunFam" id="3.40.50.300:FF:000615">
    <property type="entry name" value="pre-mRNA-splicing factor ATP-dependent RNA helicase DEAH7"/>
    <property type="match status" value="1"/>
</dbReference>
<feature type="compositionally biased region" description="Basic and acidic residues" evidence="10">
    <location>
        <begin position="95"/>
        <end position="119"/>
    </location>
</feature>
<keyword evidence="14" id="KW-1185">Reference proteome</keyword>
<dbReference type="GO" id="GO:0000398">
    <property type="term" value="P:mRNA splicing, via spliceosome"/>
    <property type="evidence" value="ECO:0007669"/>
    <property type="project" value="UniProtKB-ARBA"/>
</dbReference>
<dbReference type="CDD" id="cd17917">
    <property type="entry name" value="DEXHc_RHA-like"/>
    <property type="match status" value="1"/>
</dbReference>
<reference evidence="13 14" key="1">
    <citation type="submission" date="2019-07" db="EMBL/GenBank/DDBJ databases">
        <title>Genome assembly of two rare yeast pathogens: Diutina rugosa and Trichomonascus ciferrii.</title>
        <authorList>
            <person name="Mixao V."/>
            <person name="Saus E."/>
            <person name="Hansen A."/>
            <person name="Lass-Flor C."/>
            <person name="Gabaldon T."/>
        </authorList>
    </citation>
    <scope>NUCLEOTIDE SEQUENCE [LARGE SCALE GENOMIC DNA]</scope>
    <source>
        <strain evidence="13 14">CBS 613</strain>
    </source>
</reference>
<keyword evidence="4" id="KW-0378">Hydrolase</keyword>
<comment type="catalytic activity">
    <reaction evidence="9">
        <text>ATP + H2O = ADP + phosphate + H(+)</text>
        <dbReference type="Rhea" id="RHEA:13065"/>
        <dbReference type="ChEBI" id="CHEBI:15377"/>
        <dbReference type="ChEBI" id="CHEBI:15378"/>
        <dbReference type="ChEBI" id="CHEBI:30616"/>
        <dbReference type="ChEBI" id="CHEBI:43474"/>
        <dbReference type="ChEBI" id="CHEBI:456216"/>
        <dbReference type="EC" id="3.6.4.13"/>
    </reaction>
</comment>
<dbReference type="PROSITE" id="PS51194">
    <property type="entry name" value="HELICASE_CTER"/>
    <property type="match status" value="1"/>
</dbReference>
<organism evidence="13 14">
    <name type="scientific">Diutina rugosa</name>
    <name type="common">Yeast</name>
    <name type="synonym">Candida rugosa</name>
    <dbReference type="NCBI Taxonomy" id="5481"/>
    <lineage>
        <taxon>Eukaryota</taxon>
        <taxon>Fungi</taxon>
        <taxon>Dikarya</taxon>
        <taxon>Ascomycota</taxon>
        <taxon>Saccharomycotina</taxon>
        <taxon>Pichiomycetes</taxon>
        <taxon>Debaryomycetaceae</taxon>
        <taxon>Diutina</taxon>
    </lineage>
</organism>
<dbReference type="EMBL" id="SWFT01000039">
    <property type="protein sequence ID" value="KAA8905902.1"/>
    <property type="molecule type" value="Genomic_DNA"/>
</dbReference>
<evidence type="ECO:0000256" key="1">
    <source>
        <dbReference type="ARBA" id="ARBA00012552"/>
    </source>
</evidence>
<dbReference type="PROSITE" id="PS51192">
    <property type="entry name" value="HELICASE_ATP_BIND_1"/>
    <property type="match status" value="1"/>
</dbReference>
<feature type="region of interest" description="Disordered" evidence="10">
    <location>
        <begin position="229"/>
        <end position="251"/>
    </location>
</feature>
<keyword evidence="3" id="KW-0547">Nucleotide-binding</keyword>
<evidence type="ECO:0000256" key="9">
    <source>
        <dbReference type="ARBA" id="ARBA00047984"/>
    </source>
</evidence>
<evidence type="ECO:0000256" key="2">
    <source>
        <dbReference type="ARBA" id="ARBA00022664"/>
    </source>
</evidence>
<dbReference type="InterPro" id="IPR048333">
    <property type="entry name" value="HA2_WH"/>
</dbReference>
<keyword evidence="5" id="KW-0347">Helicase</keyword>
<dbReference type="GO" id="GO:0016787">
    <property type="term" value="F:hydrolase activity"/>
    <property type="evidence" value="ECO:0007669"/>
    <property type="project" value="UniProtKB-KW"/>
</dbReference>
<dbReference type="OrthoDB" id="10253254at2759"/>
<feature type="domain" description="Helicase C-terminal" evidence="12">
    <location>
        <begin position="458"/>
        <end position="634"/>
    </location>
</feature>
<evidence type="ECO:0000259" key="11">
    <source>
        <dbReference type="PROSITE" id="PS51192"/>
    </source>
</evidence>
<dbReference type="InterPro" id="IPR027417">
    <property type="entry name" value="P-loop_NTPase"/>
</dbReference>
<feature type="domain" description="Helicase ATP-binding" evidence="11">
    <location>
        <begin position="275"/>
        <end position="436"/>
    </location>
</feature>
<dbReference type="Pfam" id="PF21010">
    <property type="entry name" value="HA2_C"/>
    <property type="match status" value="1"/>
</dbReference>
<evidence type="ECO:0000313" key="13">
    <source>
        <dbReference type="EMBL" id="KAA8905902.1"/>
    </source>
</evidence>
<evidence type="ECO:0000256" key="8">
    <source>
        <dbReference type="ARBA" id="ARBA00038040"/>
    </source>
</evidence>
<evidence type="ECO:0000256" key="7">
    <source>
        <dbReference type="ARBA" id="ARBA00023187"/>
    </source>
</evidence>
<evidence type="ECO:0000256" key="5">
    <source>
        <dbReference type="ARBA" id="ARBA00022806"/>
    </source>
</evidence>
<dbReference type="SMART" id="SM00847">
    <property type="entry name" value="HA2"/>
    <property type="match status" value="1"/>
</dbReference>
<gene>
    <name evidence="13" type="ORF">DIURU_001279</name>
</gene>
<dbReference type="PANTHER" id="PTHR18934">
    <property type="entry name" value="ATP-DEPENDENT RNA HELICASE"/>
    <property type="match status" value="1"/>
</dbReference>
<evidence type="ECO:0000256" key="4">
    <source>
        <dbReference type="ARBA" id="ARBA00022801"/>
    </source>
</evidence>
<dbReference type="GO" id="GO:0022613">
    <property type="term" value="P:ribonucleoprotein complex biogenesis"/>
    <property type="evidence" value="ECO:0007669"/>
    <property type="project" value="UniProtKB-ARBA"/>
</dbReference>
<dbReference type="GO" id="GO:0003723">
    <property type="term" value="F:RNA binding"/>
    <property type="evidence" value="ECO:0007669"/>
    <property type="project" value="TreeGrafter"/>
</dbReference>
<comment type="caution">
    <text evidence="13">The sequence shown here is derived from an EMBL/GenBank/DDBJ whole genome shotgun (WGS) entry which is preliminary data.</text>
</comment>
<evidence type="ECO:0000256" key="10">
    <source>
        <dbReference type="SAM" id="MobiDB-lite"/>
    </source>
</evidence>
<accession>A0A642UUU3</accession>
<dbReference type="GO" id="GO:0034458">
    <property type="term" value="F:3'-5' RNA helicase activity"/>
    <property type="evidence" value="ECO:0007669"/>
    <property type="project" value="TreeGrafter"/>
</dbReference>
<dbReference type="EC" id="3.6.4.13" evidence="1"/>
<dbReference type="InterPro" id="IPR011545">
    <property type="entry name" value="DEAD/DEAH_box_helicase_dom"/>
</dbReference>
<dbReference type="GO" id="GO:0005681">
    <property type="term" value="C:spliceosomal complex"/>
    <property type="evidence" value="ECO:0007669"/>
    <property type="project" value="UniProtKB-ARBA"/>
</dbReference>
<dbReference type="AlphaFoldDB" id="A0A642UUU3"/>
<feature type="compositionally biased region" description="Basic and acidic residues" evidence="10">
    <location>
        <begin position="238"/>
        <end position="251"/>
    </location>
</feature>
<protein>
    <recommendedName>
        <fullName evidence="1">RNA helicase</fullName>
        <ecNumber evidence="1">3.6.4.13</ecNumber>
    </recommendedName>
</protein>
<dbReference type="CDD" id="cd18791">
    <property type="entry name" value="SF2_C_RHA"/>
    <property type="match status" value="1"/>
</dbReference>
<dbReference type="Gene3D" id="3.40.50.300">
    <property type="entry name" value="P-loop containing nucleotide triphosphate hydrolases"/>
    <property type="match status" value="2"/>
</dbReference>
<dbReference type="SMART" id="SM00490">
    <property type="entry name" value="HELICc"/>
    <property type="match status" value="1"/>
</dbReference>
<proteinExistence type="inferred from homology"/>
<feature type="region of interest" description="Disordered" evidence="10">
    <location>
        <begin position="91"/>
        <end position="160"/>
    </location>
</feature>
<dbReference type="SMART" id="SM00487">
    <property type="entry name" value="DEXDc"/>
    <property type="match status" value="1"/>
</dbReference>
<dbReference type="FunFam" id="3.40.50.300:FF:000007">
    <property type="entry name" value="Pre-mRNA-splicing factor ATP-dependent RNA helicase"/>
    <property type="match status" value="1"/>
</dbReference>
<keyword evidence="6" id="KW-0067">ATP-binding</keyword>
<dbReference type="GO" id="GO:0005524">
    <property type="term" value="F:ATP binding"/>
    <property type="evidence" value="ECO:0007669"/>
    <property type="project" value="UniProtKB-KW"/>
</dbReference>
<dbReference type="PANTHER" id="PTHR18934:SF91">
    <property type="entry name" value="PRE-MRNA-SPLICING FACTOR ATP-DEPENDENT RNA HELICASE PRP16"/>
    <property type="match status" value="1"/>
</dbReference>
<dbReference type="Proteomes" id="UP000449547">
    <property type="component" value="Unassembled WGS sequence"/>
</dbReference>
<feature type="compositionally biased region" description="Low complexity" evidence="10">
    <location>
        <begin position="123"/>
        <end position="145"/>
    </location>
</feature>
<dbReference type="GeneID" id="54779932"/>
<sequence>MDAIAAAVGRQLQRPANPRLVETIVGFYHASGSLAEFATKCSIIGISDAQEVYDTISASGAKAKPAAKRAVVTIDNDDDIDILPKPKPKKFKGFKKIDKSEAKRRSETLAGDEGHDAIKGHIATTTTTTTPSSASNTAKPSSSSPGFIPHSIVSGPNNQDTSRLQVVSHFHTPPFLQQNSHYLSVHLEKMGPMVDPVKNDKSELAVEAREGSRLVDDRRQLIERKKKMEQLVGQSEDNETKAEPTKTEVKAELPKEDIAATRRRLPVYQVKSQLVQTILENQVTVVIGETGSGKTTQLAQYLYEHGISGKIACTQPRRVAAMSVAKRVADEGGCDLGSTVGYSVRFDDRTTPQTKLKFMTDGILVREFLGDPLLSEYDVIIMDEAHERSLNTDVLLGLFKRLLTQRLDLKLVVTSATMNATRFSDYFGQAPQFFIPGRTFPVETLYAKSSATDYVEQAVKQVLTIHLSTRDNDGDILVFMTGQEDIEAVCDVLHERLAKIDDPPPLDILPIYASLPPEQQKRIFTPSPHRKVVVATNIAETSLTIDGIRYVIDSGLVKMNVYSAKLGMDVLRVVPVSLANANQRSGRAGRTGPGVGYRLYTERAASEEMMFRQPIPEIQRTNLSNVMLLLKSLGVEDIAKFPFLDPPPPDLLYGSLYDLWALGALSSQGRLTELGTIMTKFPLDPTLSRALILSSLPQFGCSAQMVSIVAMLALGPSQIFLRPKERAKEADSARDKFIIPESDHLTLLNVYNQWTRQSRSAKWSATNFINDKSMMKARDIRQQLVGVLEQLKLPLVSASEDTVRKCLCAGFFASAAVVERVNPNSGSPEFSSLRHRYMKLFLHPTSVLVGANLSCPYVIYHSLMMTSKEYISCVTVVDPLWLVDYGGVYYDVSDSHKRRFEITTESVANEFEVTNEETSSTPVAETVVVPRRHRGL</sequence>
<keyword evidence="2" id="KW-0507">mRNA processing</keyword>
<dbReference type="Pfam" id="PF07717">
    <property type="entry name" value="OB_NTP_bind"/>
    <property type="match status" value="1"/>
</dbReference>
<evidence type="ECO:0000256" key="6">
    <source>
        <dbReference type="ARBA" id="ARBA00022840"/>
    </source>
</evidence>
<dbReference type="GO" id="GO:0071826">
    <property type="term" value="P:protein-RNA complex organization"/>
    <property type="evidence" value="ECO:0007669"/>
    <property type="project" value="UniProtKB-ARBA"/>
</dbReference>
<dbReference type="SUPFAM" id="SSF52540">
    <property type="entry name" value="P-loop containing nucleoside triphosphate hydrolases"/>
    <property type="match status" value="1"/>
</dbReference>
<dbReference type="Pfam" id="PF04408">
    <property type="entry name" value="WHD_HA2"/>
    <property type="match status" value="1"/>
</dbReference>
<evidence type="ECO:0000313" key="14">
    <source>
        <dbReference type="Proteomes" id="UP000449547"/>
    </source>
</evidence>
<dbReference type="OMA" id="CSLYDLW"/>
<dbReference type="InterPro" id="IPR014001">
    <property type="entry name" value="Helicase_ATP-bd"/>
</dbReference>
<dbReference type="InterPro" id="IPR011709">
    <property type="entry name" value="DEAD-box_helicase_OB_fold"/>
</dbReference>
<name>A0A642UUU3_DIURU</name>
<evidence type="ECO:0000256" key="3">
    <source>
        <dbReference type="ARBA" id="ARBA00022741"/>
    </source>
</evidence>
<dbReference type="InterPro" id="IPR001650">
    <property type="entry name" value="Helicase_C-like"/>
</dbReference>
<dbReference type="Gene3D" id="1.20.120.1080">
    <property type="match status" value="1"/>
</dbReference>
<comment type="similarity">
    <text evidence="8">Belongs to the DEAD box helicase family. DEAH subfamily. PRP16 sub-subfamily.</text>
</comment>